<accession>A0ABW3YU61</accession>
<reference evidence="2" key="1">
    <citation type="journal article" date="2019" name="Int. J. Syst. Evol. Microbiol.">
        <title>The Global Catalogue of Microorganisms (GCM) 10K type strain sequencing project: providing services to taxonomists for standard genome sequencing and annotation.</title>
        <authorList>
            <consortium name="The Broad Institute Genomics Platform"/>
            <consortium name="The Broad Institute Genome Sequencing Center for Infectious Disease"/>
            <person name="Wu L."/>
            <person name="Ma J."/>
        </authorList>
    </citation>
    <scope>NUCLEOTIDE SEQUENCE [LARGE SCALE GENOMIC DNA]</scope>
    <source>
        <strain evidence="2">CCUG 55609</strain>
    </source>
</reference>
<comment type="caution">
    <text evidence="1">The sequence shown here is derived from an EMBL/GenBank/DDBJ whole genome shotgun (WGS) entry which is preliminary data.</text>
</comment>
<name>A0ABW3YU61_MYCRA</name>
<evidence type="ECO:0000313" key="1">
    <source>
        <dbReference type="EMBL" id="MFD1327281.1"/>
    </source>
</evidence>
<sequence>MKEPHLTLHVGEGDGPRPRDDILGAIRRVRSVVLDSALDCRCRDRVADAIRGFEHFEQRREKKRLSEAVRAQKRKVTGLLDLLGDFDPAAADQGELSEASLLLHDIASEAALGSTLLREMLRLEGDTEKNSAG</sequence>
<protein>
    <recommendedName>
        <fullName evidence="3">CHAD domain-containing protein</fullName>
    </recommendedName>
</protein>
<evidence type="ECO:0000313" key="2">
    <source>
        <dbReference type="Proteomes" id="UP001597173"/>
    </source>
</evidence>
<dbReference type="Proteomes" id="UP001597173">
    <property type="component" value="Unassembled WGS sequence"/>
</dbReference>
<gene>
    <name evidence="1" type="ORF">ACFQ33_05175</name>
</gene>
<keyword evidence="2" id="KW-1185">Reference proteome</keyword>
<dbReference type="RefSeq" id="WP_374834928.1">
    <property type="nucleotide sequence ID" value="NZ_JBHEEW010000001.1"/>
</dbReference>
<dbReference type="EMBL" id="JBHTNF010000002">
    <property type="protein sequence ID" value="MFD1327281.1"/>
    <property type="molecule type" value="Genomic_DNA"/>
</dbReference>
<evidence type="ECO:0008006" key="3">
    <source>
        <dbReference type="Google" id="ProtNLM"/>
    </source>
</evidence>
<proteinExistence type="predicted"/>
<organism evidence="1 2">
    <name type="scientific">Mycoplana ramosa</name>
    <name type="common">Mycoplana bullata</name>
    <dbReference type="NCBI Taxonomy" id="40837"/>
    <lineage>
        <taxon>Bacteria</taxon>
        <taxon>Pseudomonadati</taxon>
        <taxon>Pseudomonadota</taxon>
        <taxon>Alphaproteobacteria</taxon>
        <taxon>Hyphomicrobiales</taxon>
        <taxon>Rhizobiaceae</taxon>
        <taxon>Mycoplana</taxon>
    </lineage>
</organism>